<dbReference type="PANTHER" id="PTHR43471:SF1">
    <property type="entry name" value="ABC TRANSPORTER PERMEASE PROTEIN NOSY-RELATED"/>
    <property type="match status" value="1"/>
</dbReference>
<sequence length="381" mass="40686">MAAFTAIVLKDLREVLTSRFFIASLAGGLVTLIALGAVFGTALQFEQGGTQKFAVVVNGTTELGEKYVEILKRLGGDVYGNFTERLLDAYSFVVVVPRNFSLPATVEVYARYRRLFSLAPPPVLDAASAKLASEMGLPPRLVDAVLIAYIDGRRLTASDVSSIMGMFMFSWIFMFIVPLLLASTAAITVGMEKEKRTFELILSTPATAPGLIAAKLLSTLILALIQFAVLSIGLAIYMLNVSKAVPHTTAPGQATIIVSSSVTPSVAASVVISTLALSIFLLAIAFLIATKAEDIKSAQNIAALVILPLLLPSIVAIFGTVQGLEAYPFIHPLASAFAALLGQWDKVFLYLLTDWALAVAALILVFKIVTAEFLITGKLRK</sequence>
<keyword evidence="3 5" id="KW-1133">Transmembrane helix</keyword>
<dbReference type="EMBL" id="NMUF01000020">
    <property type="protein sequence ID" value="RFA98200.1"/>
    <property type="molecule type" value="Genomic_DNA"/>
</dbReference>
<keyword evidence="2 5" id="KW-0812">Transmembrane</keyword>
<evidence type="ECO:0000313" key="9">
    <source>
        <dbReference type="Proteomes" id="UP000256877"/>
    </source>
</evidence>
<evidence type="ECO:0000256" key="2">
    <source>
        <dbReference type="ARBA" id="ARBA00022692"/>
    </source>
</evidence>
<organism evidence="8 9">
    <name type="scientific">Pyrobaculum aerophilum</name>
    <dbReference type="NCBI Taxonomy" id="13773"/>
    <lineage>
        <taxon>Archaea</taxon>
        <taxon>Thermoproteota</taxon>
        <taxon>Thermoprotei</taxon>
        <taxon>Thermoproteales</taxon>
        <taxon>Thermoproteaceae</taxon>
        <taxon>Pyrobaculum</taxon>
    </lineage>
</organism>
<evidence type="ECO:0000256" key="4">
    <source>
        <dbReference type="ARBA" id="ARBA00023136"/>
    </source>
</evidence>
<dbReference type="Pfam" id="PF12698">
    <property type="entry name" value="ABC2_membrane_3"/>
    <property type="match status" value="1"/>
</dbReference>
<dbReference type="Proteomes" id="UP000257123">
    <property type="component" value="Unassembled WGS sequence"/>
</dbReference>
<dbReference type="Proteomes" id="UP000256877">
    <property type="component" value="Unassembled WGS sequence"/>
</dbReference>
<dbReference type="GO" id="GO:0140359">
    <property type="term" value="F:ABC-type transporter activity"/>
    <property type="evidence" value="ECO:0007669"/>
    <property type="project" value="InterPro"/>
</dbReference>
<dbReference type="InterPro" id="IPR013525">
    <property type="entry name" value="ABC2_TM"/>
</dbReference>
<name>A0A371R358_9CREN</name>
<evidence type="ECO:0000313" key="8">
    <source>
        <dbReference type="EMBL" id="RFA98200.1"/>
    </source>
</evidence>
<reference evidence="9 10" key="1">
    <citation type="submission" date="2017-07" db="EMBL/GenBank/DDBJ databases">
        <title>Draft genome sequence of aerobic hyperthermophilic archaea, Pyrobaculum aerophilum YKB31 and YKB32.</title>
        <authorList>
            <person name="Mochizuki T."/>
            <person name="Berliner A.J."/>
            <person name="Yoshida-Takashima Y."/>
            <person name="Takaki Y."/>
            <person name="Nunoura T."/>
            <person name="Takai K."/>
        </authorList>
    </citation>
    <scope>NUCLEOTIDE SEQUENCE [LARGE SCALE GENOMIC DNA]</scope>
    <source>
        <strain evidence="7 10">YKB31</strain>
        <strain evidence="8 9">YKB32</strain>
    </source>
</reference>
<dbReference type="PANTHER" id="PTHR43471">
    <property type="entry name" value="ABC TRANSPORTER PERMEASE"/>
    <property type="match status" value="1"/>
</dbReference>
<evidence type="ECO:0000259" key="6">
    <source>
        <dbReference type="Pfam" id="PF12698"/>
    </source>
</evidence>
<feature type="domain" description="ABC-2 type transporter transmembrane" evidence="6">
    <location>
        <begin position="20"/>
        <end position="325"/>
    </location>
</feature>
<feature type="transmembrane region" description="Helical" evidence="5">
    <location>
        <begin position="20"/>
        <end position="43"/>
    </location>
</feature>
<proteinExistence type="predicted"/>
<evidence type="ECO:0000256" key="5">
    <source>
        <dbReference type="SAM" id="Phobius"/>
    </source>
</evidence>
<evidence type="ECO:0000256" key="3">
    <source>
        <dbReference type="ARBA" id="ARBA00022989"/>
    </source>
</evidence>
<evidence type="ECO:0000313" key="10">
    <source>
        <dbReference type="Proteomes" id="UP000257123"/>
    </source>
</evidence>
<feature type="transmembrane region" description="Helical" evidence="5">
    <location>
        <begin position="355"/>
        <end position="375"/>
    </location>
</feature>
<dbReference type="OrthoDB" id="29156at2157"/>
<feature type="transmembrane region" description="Helical" evidence="5">
    <location>
        <begin position="212"/>
        <end position="239"/>
    </location>
</feature>
<dbReference type="AlphaFoldDB" id="A0A371R358"/>
<accession>A0A371R358</accession>
<feature type="transmembrane region" description="Helical" evidence="5">
    <location>
        <begin position="266"/>
        <end position="289"/>
    </location>
</feature>
<gene>
    <name evidence="7" type="ORF">CGL51_07760</name>
    <name evidence="8" type="ORF">CGL52_07825</name>
</gene>
<feature type="transmembrane region" description="Helical" evidence="5">
    <location>
        <begin position="301"/>
        <end position="321"/>
    </location>
</feature>
<comment type="caution">
    <text evidence="8">The sequence shown here is derived from an EMBL/GenBank/DDBJ whole genome shotgun (WGS) entry which is preliminary data.</text>
</comment>
<evidence type="ECO:0000313" key="7">
    <source>
        <dbReference type="EMBL" id="RFA95340.1"/>
    </source>
</evidence>
<comment type="subcellular location">
    <subcellularLocation>
        <location evidence="1">Membrane</location>
        <topology evidence="1">Multi-pass membrane protein</topology>
    </subcellularLocation>
</comment>
<dbReference type="GO" id="GO:0016020">
    <property type="term" value="C:membrane"/>
    <property type="evidence" value="ECO:0007669"/>
    <property type="project" value="UniProtKB-SubCell"/>
</dbReference>
<dbReference type="EMBL" id="NMUE01000023">
    <property type="protein sequence ID" value="RFA95340.1"/>
    <property type="molecule type" value="Genomic_DNA"/>
</dbReference>
<protein>
    <submittedName>
        <fullName evidence="8">Cobalt ABC transporter permease</fullName>
    </submittedName>
</protein>
<evidence type="ECO:0000256" key="1">
    <source>
        <dbReference type="ARBA" id="ARBA00004141"/>
    </source>
</evidence>
<keyword evidence="4 5" id="KW-0472">Membrane</keyword>
<feature type="transmembrane region" description="Helical" evidence="5">
    <location>
        <begin position="168"/>
        <end position="191"/>
    </location>
</feature>